<accession>A0A1R3RHM8</accession>
<dbReference type="Pfam" id="PF20150">
    <property type="entry name" value="2EXR"/>
    <property type="match status" value="1"/>
</dbReference>
<keyword evidence="3" id="KW-1185">Reference proteome</keyword>
<name>A0A1R3RHM8_ASPC5</name>
<gene>
    <name evidence="2" type="ORF">ASPCADRAFT_7470</name>
</gene>
<evidence type="ECO:0000313" key="2">
    <source>
        <dbReference type="EMBL" id="OOF93981.1"/>
    </source>
</evidence>
<evidence type="ECO:0000259" key="1">
    <source>
        <dbReference type="Pfam" id="PF20150"/>
    </source>
</evidence>
<evidence type="ECO:0000313" key="3">
    <source>
        <dbReference type="Proteomes" id="UP000188318"/>
    </source>
</evidence>
<dbReference type="OrthoDB" id="3546385at2759"/>
<dbReference type="VEuPathDB" id="FungiDB:ASPCADRAFT_7470"/>
<dbReference type="InterPro" id="IPR045518">
    <property type="entry name" value="2EXR"/>
</dbReference>
<feature type="domain" description="2EXR" evidence="1">
    <location>
        <begin position="8"/>
        <end position="113"/>
    </location>
</feature>
<organism evidence="2 3">
    <name type="scientific">Aspergillus carbonarius (strain ITEM 5010)</name>
    <dbReference type="NCBI Taxonomy" id="602072"/>
    <lineage>
        <taxon>Eukaryota</taxon>
        <taxon>Fungi</taxon>
        <taxon>Dikarya</taxon>
        <taxon>Ascomycota</taxon>
        <taxon>Pezizomycotina</taxon>
        <taxon>Eurotiomycetes</taxon>
        <taxon>Eurotiomycetidae</taxon>
        <taxon>Eurotiales</taxon>
        <taxon>Aspergillaceae</taxon>
        <taxon>Aspergillus</taxon>
        <taxon>Aspergillus subgen. Circumdati</taxon>
    </lineage>
</organism>
<dbReference type="OMA" id="CHEFRHD"/>
<protein>
    <recommendedName>
        <fullName evidence="1">2EXR domain-containing protein</fullName>
    </recommendedName>
</protein>
<proteinExistence type="predicted"/>
<dbReference type="EMBL" id="KV907503">
    <property type="protein sequence ID" value="OOF93981.1"/>
    <property type="molecule type" value="Genomic_DNA"/>
</dbReference>
<sequence length="270" mass="32337">MTAPGAGFPLFPYLPTELRLLIWEETLPKIRRPLYIYRVGCWRKQPVSETRIRYEFEHRHLGDLKFHTSLPFVNRETRYVVSRWIHKHGIKIVYDAATETFVFKRSFNPQSDVMFIPSAKWIQFNHDPWLPIYIRHFESIEVTVSGPGFTHIAMPVTIIERKRYFLREFFYRWAWGTIEKMFFVTNAQDMLEENAIKAGQQWELNSFTGFPIFVWNSERRLFEAHNNVPYETSWDSVLEKLQEASAGMMDWHGWQEGHQLEVHFVSVNRM</sequence>
<dbReference type="Proteomes" id="UP000188318">
    <property type="component" value="Unassembled WGS sequence"/>
</dbReference>
<dbReference type="AlphaFoldDB" id="A0A1R3RHM8"/>
<reference evidence="3" key="1">
    <citation type="journal article" date="2017" name="Genome Biol.">
        <title>Comparative genomics reveals high biological diversity and specific adaptations in the industrially and medically important fungal genus Aspergillus.</title>
        <authorList>
            <person name="de Vries R.P."/>
            <person name="Riley R."/>
            <person name="Wiebenga A."/>
            <person name="Aguilar-Osorio G."/>
            <person name="Amillis S."/>
            <person name="Uchima C.A."/>
            <person name="Anderluh G."/>
            <person name="Asadollahi M."/>
            <person name="Askin M."/>
            <person name="Barry K."/>
            <person name="Battaglia E."/>
            <person name="Bayram O."/>
            <person name="Benocci T."/>
            <person name="Braus-Stromeyer S.A."/>
            <person name="Caldana C."/>
            <person name="Canovas D."/>
            <person name="Cerqueira G.C."/>
            <person name="Chen F."/>
            <person name="Chen W."/>
            <person name="Choi C."/>
            <person name="Clum A."/>
            <person name="Dos Santos R.A."/>
            <person name="Damasio A.R."/>
            <person name="Diallinas G."/>
            <person name="Emri T."/>
            <person name="Fekete E."/>
            <person name="Flipphi M."/>
            <person name="Freyberg S."/>
            <person name="Gallo A."/>
            <person name="Gournas C."/>
            <person name="Habgood R."/>
            <person name="Hainaut M."/>
            <person name="Harispe M.L."/>
            <person name="Henrissat B."/>
            <person name="Hilden K.S."/>
            <person name="Hope R."/>
            <person name="Hossain A."/>
            <person name="Karabika E."/>
            <person name="Karaffa L."/>
            <person name="Karanyi Z."/>
            <person name="Krasevec N."/>
            <person name="Kuo A."/>
            <person name="Kusch H."/>
            <person name="LaButti K."/>
            <person name="Lagendijk E.L."/>
            <person name="Lapidus A."/>
            <person name="Levasseur A."/>
            <person name="Lindquist E."/>
            <person name="Lipzen A."/>
            <person name="Logrieco A.F."/>
            <person name="MacCabe A."/>
            <person name="Maekelae M.R."/>
            <person name="Malavazi I."/>
            <person name="Melin P."/>
            <person name="Meyer V."/>
            <person name="Mielnichuk N."/>
            <person name="Miskei M."/>
            <person name="Molnar A.P."/>
            <person name="Mule G."/>
            <person name="Ngan C.Y."/>
            <person name="Orejas M."/>
            <person name="Orosz E."/>
            <person name="Ouedraogo J.P."/>
            <person name="Overkamp K.M."/>
            <person name="Park H.-S."/>
            <person name="Perrone G."/>
            <person name="Piumi F."/>
            <person name="Punt P.J."/>
            <person name="Ram A.F."/>
            <person name="Ramon A."/>
            <person name="Rauscher S."/>
            <person name="Record E."/>
            <person name="Riano-Pachon D.M."/>
            <person name="Robert V."/>
            <person name="Roehrig J."/>
            <person name="Ruller R."/>
            <person name="Salamov A."/>
            <person name="Salih N.S."/>
            <person name="Samson R.A."/>
            <person name="Sandor E."/>
            <person name="Sanguinetti M."/>
            <person name="Schuetze T."/>
            <person name="Sepcic K."/>
            <person name="Shelest E."/>
            <person name="Sherlock G."/>
            <person name="Sophianopoulou V."/>
            <person name="Squina F.M."/>
            <person name="Sun H."/>
            <person name="Susca A."/>
            <person name="Todd R.B."/>
            <person name="Tsang A."/>
            <person name="Unkles S.E."/>
            <person name="van de Wiele N."/>
            <person name="van Rossen-Uffink D."/>
            <person name="Oliveira J.V."/>
            <person name="Vesth T.C."/>
            <person name="Visser J."/>
            <person name="Yu J.-H."/>
            <person name="Zhou M."/>
            <person name="Andersen M.R."/>
            <person name="Archer D.B."/>
            <person name="Baker S.E."/>
            <person name="Benoit I."/>
            <person name="Brakhage A.A."/>
            <person name="Braus G.H."/>
            <person name="Fischer R."/>
            <person name="Frisvad J.C."/>
            <person name="Goldman G.H."/>
            <person name="Houbraken J."/>
            <person name="Oakley B."/>
            <person name="Pocsi I."/>
            <person name="Scazzocchio C."/>
            <person name="Seiboth B."/>
            <person name="vanKuyk P.A."/>
            <person name="Wortman J."/>
            <person name="Dyer P.S."/>
            <person name="Grigoriev I.V."/>
        </authorList>
    </citation>
    <scope>NUCLEOTIDE SEQUENCE [LARGE SCALE GENOMIC DNA]</scope>
    <source>
        <strain evidence="3">ITEM 5010</strain>
    </source>
</reference>